<dbReference type="AlphaFoldDB" id="A0A4P6P7A3"/>
<reference evidence="2 3" key="1">
    <citation type="submission" date="2018-12" db="EMBL/GenBank/DDBJ databases">
        <title>Complete genome of Litorilituus sediminis.</title>
        <authorList>
            <person name="Liu A."/>
            <person name="Rong J."/>
        </authorList>
    </citation>
    <scope>NUCLEOTIDE SEQUENCE [LARGE SCALE GENOMIC DNA]</scope>
    <source>
        <strain evidence="2 3">JCM 17549</strain>
    </source>
</reference>
<evidence type="ECO:0000256" key="1">
    <source>
        <dbReference type="SAM" id="SignalP"/>
    </source>
</evidence>
<gene>
    <name evidence="2" type="ORF">EMK97_10395</name>
</gene>
<dbReference type="EMBL" id="CP034759">
    <property type="protein sequence ID" value="QBG36089.1"/>
    <property type="molecule type" value="Genomic_DNA"/>
</dbReference>
<dbReference type="RefSeq" id="WP_130601902.1">
    <property type="nucleotide sequence ID" value="NZ_CP034759.1"/>
</dbReference>
<keyword evidence="1" id="KW-0732">Signal</keyword>
<feature type="chain" id="PRO_5020766341" evidence="1">
    <location>
        <begin position="20"/>
        <end position="81"/>
    </location>
</feature>
<proteinExistence type="predicted"/>
<name>A0A4P6P7A3_9GAMM</name>
<sequence>MNKLLVALMTTVFSFGVMAQEPNLPMPQQEIAKKVEQVLDKELELQQELVEEEILVQIDEDIEVEVDNTIDVTAQEIELVR</sequence>
<evidence type="ECO:0000313" key="2">
    <source>
        <dbReference type="EMBL" id="QBG36089.1"/>
    </source>
</evidence>
<feature type="signal peptide" evidence="1">
    <location>
        <begin position="1"/>
        <end position="19"/>
    </location>
</feature>
<accession>A0A4P6P7A3</accession>
<keyword evidence="3" id="KW-1185">Reference proteome</keyword>
<dbReference type="Proteomes" id="UP000290244">
    <property type="component" value="Chromosome"/>
</dbReference>
<protein>
    <submittedName>
        <fullName evidence="2">Uncharacterized protein</fullName>
    </submittedName>
</protein>
<dbReference type="KEGG" id="lsd:EMK97_10395"/>
<organism evidence="2 3">
    <name type="scientific">Litorilituus sediminis</name>
    <dbReference type="NCBI Taxonomy" id="718192"/>
    <lineage>
        <taxon>Bacteria</taxon>
        <taxon>Pseudomonadati</taxon>
        <taxon>Pseudomonadota</taxon>
        <taxon>Gammaproteobacteria</taxon>
        <taxon>Alteromonadales</taxon>
        <taxon>Colwelliaceae</taxon>
        <taxon>Litorilituus</taxon>
    </lineage>
</organism>
<evidence type="ECO:0000313" key="3">
    <source>
        <dbReference type="Proteomes" id="UP000290244"/>
    </source>
</evidence>